<dbReference type="GO" id="GO:0006749">
    <property type="term" value="P:glutathione metabolic process"/>
    <property type="evidence" value="ECO:0007669"/>
    <property type="project" value="TreeGrafter"/>
</dbReference>
<dbReference type="NCBIfam" id="TIGR01262">
    <property type="entry name" value="maiA"/>
    <property type="match status" value="1"/>
</dbReference>
<dbReference type="InterPro" id="IPR010987">
    <property type="entry name" value="Glutathione-S-Trfase_C-like"/>
</dbReference>
<dbReference type="PANTHER" id="PTHR42673">
    <property type="entry name" value="MALEYLACETOACETATE ISOMERASE"/>
    <property type="match status" value="1"/>
</dbReference>
<dbReference type="EMBL" id="CM026427">
    <property type="protein sequence ID" value="KAG0569599.1"/>
    <property type="molecule type" value="Genomic_DNA"/>
</dbReference>
<dbReference type="InterPro" id="IPR004046">
    <property type="entry name" value="GST_C"/>
</dbReference>
<gene>
    <name evidence="4" type="ORF">KC19_6G101600</name>
</gene>
<dbReference type="Pfam" id="PF14497">
    <property type="entry name" value="GST_C_3"/>
    <property type="match status" value="1"/>
</dbReference>
<dbReference type="GO" id="GO:0004364">
    <property type="term" value="F:glutathione transferase activity"/>
    <property type="evidence" value="ECO:0007669"/>
    <property type="project" value="TreeGrafter"/>
</dbReference>
<keyword evidence="5" id="KW-1185">Reference proteome</keyword>
<accession>A0A8T0HHB2</accession>
<proteinExistence type="inferred from homology"/>
<dbReference type="GO" id="GO:0005737">
    <property type="term" value="C:cytoplasm"/>
    <property type="evidence" value="ECO:0007669"/>
    <property type="project" value="InterPro"/>
</dbReference>
<dbReference type="InterPro" id="IPR004045">
    <property type="entry name" value="Glutathione_S-Trfase_N"/>
</dbReference>
<dbReference type="Pfam" id="PF13417">
    <property type="entry name" value="GST_N_3"/>
    <property type="match status" value="1"/>
</dbReference>
<name>A0A8T0HHB2_CERPU</name>
<dbReference type="InterPro" id="IPR036282">
    <property type="entry name" value="Glutathione-S-Trfase_C_sf"/>
</dbReference>
<dbReference type="PROSITE" id="PS50405">
    <property type="entry name" value="GST_CTER"/>
    <property type="match status" value="1"/>
</dbReference>
<reference evidence="4 5" key="1">
    <citation type="submission" date="2020-06" db="EMBL/GenBank/DDBJ databases">
        <title>WGS assembly of Ceratodon purpureus strain R40.</title>
        <authorList>
            <person name="Carey S.B."/>
            <person name="Jenkins J."/>
            <person name="Shu S."/>
            <person name="Lovell J.T."/>
            <person name="Sreedasyam A."/>
            <person name="Maumus F."/>
            <person name="Tiley G.P."/>
            <person name="Fernandez-Pozo N."/>
            <person name="Barry K."/>
            <person name="Chen C."/>
            <person name="Wang M."/>
            <person name="Lipzen A."/>
            <person name="Daum C."/>
            <person name="Saski C.A."/>
            <person name="Payton A.C."/>
            <person name="Mcbreen J.C."/>
            <person name="Conrad R.E."/>
            <person name="Kollar L.M."/>
            <person name="Olsson S."/>
            <person name="Huttunen S."/>
            <person name="Landis J.B."/>
            <person name="Wickett N.J."/>
            <person name="Johnson M.G."/>
            <person name="Rensing S.A."/>
            <person name="Grimwood J."/>
            <person name="Schmutz J."/>
            <person name="Mcdaniel S.F."/>
        </authorList>
    </citation>
    <scope>NUCLEOTIDE SEQUENCE [LARGE SCALE GENOMIC DNA]</scope>
    <source>
        <strain evidence="4 5">R40</strain>
    </source>
</reference>
<dbReference type="PROSITE" id="PS50404">
    <property type="entry name" value="GST_NTER"/>
    <property type="match status" value="1"/>
</dbReference>
<evidence type="ECO:0000313" key="4">
    <source>
        <dbReference type="EMBL" id="KAG0569599.1"/>
    </source>
</evidence>
<dbReference type="GO" id="GO:0006559">
    <property type="term" value="P:L-phenylalanine catabolic process"/>
    <property type="evidence" value="ECO:0007669"/>
    <property type="project" value="TreeGrafter"/>
</dbReference>
<dbReference type="InterPro" id="IPR040079">
    <property type="entry name" value="Glutathione_S-Trfase"/>
</dbReference>
<comment type="similarity">
    <text evidence="1">Belongs to the GST superfamily. Zeta family.</text>
</comment>
<evidence type="ECO:0000259" key="2">
    <source>
        <dbReference type="PROSITE" id="PS50404"/>
    </source>
</evidence>
<dbReference type="AlphaFoldDB" id="A0A8T0HHB2"/>
<feature type="domain" description="GST N-terminal" evidence="2">
    <location>
        <begin position="14"/>
        <end position="95"/>
    </location>
</feature>
<dbReference type="PANTHER" id="PTHR42673:SF4">
    <property type="entry name" value="MALEYLACETOACETATE ISOMERASE"/>
    <property type="match status" value="1"/>
</dbReference>
<dbReference type="Proteomes" id="UP000822688">
    <property type="component" value="Chromosome 6"/>
</dbReference>
<comment type="caution">
    <text evidence="4">The sequence shown here is derived from an EMBL/GenBank/DDBJ whole genome shotgun (WGS) entry which is preliminary data.</text>
</comment>
<organism evidence="4 5">
    <name type="scientific">Ceratodon purpureus</name>
    <name type="common">Fire moss</name>
    <name type="synonym">Dicranum purpureum</name>
    <dbReference type="NCBI Taxonomy" id="3225"/>
    <lineage>
        <taxon>Eukaryota</taxon>
        <taxon>Viridiplantae</taxon>
        <taxon>Streptophyta</taxon>
        <taxon>Embryophyta</taxon>
        <taxon>Bryophyta</taxon>
        <taxon>Bryophytina</taxon>
        <taxon>Bryopsida</taxon>
        <taxon>Dicranidae</taxon>
        <taxon>Pseudoditrichales</taxon>
        <taxon>Ditrichaceae</taxon>
        <taxon>Ceratodon</taxon>
    </lineage>
</organism>
<dbReference type="FunFam" id="1.20.1050.10:FF:000017">
    <property type="entry name" value="Maleylacetoacetate isomerase"/>
    <property type="match status" value="1"/>
</dbReference>
<dbReference type="InterPro" id="IPR034330">
    <property type="entry name" value="GST_Zeta_C"/>
</dbReference>
<evidence type="ECO:0000313" key="5">
    <source>
        <dbReference type="Proteomes" id="UP000822688"/>
    </source>
</evidence>
<dbReference type="SUPFAM" id="SSF52833">
    <property type="entry name" value="Thioredoxin-like"/>
    <property type="match status" value="1"/>
</dbReference>
<dbReference type="SFLD" id="SFLDS00019">
    <property type="entry name" value="Glutathione_Transferase_(cytos"/>
    <property type="match status" value="1"/>
</dbReference>
<dbReference type="SFLD" id="SFLDG00358">
    <property type="entry name" value="Main_(cytGST)"/>
    <property type="match status" value="1"/>
</dbReference>
<dbReference type="InterPro" id="IPR036249">
    <property type="entry name" value="Thioredoxin-like_sf"/>
</dbReference>
<dbReference type="SUPFAM" id="SSF47616">
    <property type="entry name" value="GST C-terminal domain-like"/>
    <property type="match status" value="1"/>
</dbReference>
<dbReference type="InterPro" id="IPR005955">
    <property type="entry name" value="GST_Zeta"/>
</dbReference>
<dbReference type="CDD" id="cd03191">
    <property type="entry name" value="GST_C_Zeta"/>
    <property type="match status" value="1"/>
</dbReference>
<feature type="domain" description="GST C-terminal" evidence="3">
    <location>
        <begin position="101"/>
        <end position="226"/>
    </location>
</feature>
<dbReference type="Gene3D" id="3.40.30.10">
    <property type="entry name" value="Glutaredoxin"/>
    <property type="match status" value="1"/>
</dbReference>
<dbReference type="Gene3D" id="1.20.1050.10">
    <property type="match status" value="1"/>
</dbReference>
<dbReference type="GO" id="GO:0016034">
    <property type="term" value="F:maleylacetoacetate isomerase activity"/>
    <property type="evidence" value="ECO:0007669"/>
    <property type="project" value="TreeGrafter"/>
</dbReference>
<evidence type="ECO:0008006" key="6">
    <source>
        <dbReference type="Google" id="ProtNLM"/>
    </source>
</evidence>
<protein>
    <recommendedName>
        <fullName evidence="6">Glutathione transferase</fullName>
    </recommendedName>
</protein>
<sequence length="226" mass="24937">MAMAGEPTKGTETGKITLWGYHSSSCTWRVRLALGLKDIPFEYKPVNFAAGQNKSEEYRKISPLGYVPAVEVDGAAFADSMAIIMYLEEKFPDKKPLLPVDPLARAVVRQVVYLITANIQPLQNVGVLNEIEALLGADARLKWAQDHINAGFTALEQILKKVSGKYTFGDELTIADVVLLPQVENANKRYKVDLTPYPIIARIGKALLELPEVQASLPANQPDYPQ</sequence>
<evidence type="ECO:0000259" key="3">
    <source>
        <dbReference type="PROSITE" id="PS50405"/>
    </source>
</evidence>
<evidence type="ECO:0000256" key="1">
    <source>
        <dbReference type="ARBA" id="ARBA00010007"/>
    </source>
</evidence>